<evidence type="ECO:0000313" key="5">
    <source>
        <dbReference type="Proteomes" id="UP000287166"/>
    </source>
</evidence>
<evidence type="ECO:0000313" key="1">
    <source>
        <dbReference type="EMBL" id="GBE86028.1"/>
    </source>
</evidence>
<evidence type="ECO:0000313" key="4">
    <source>
        <dbReference type="EMBL" id="GBE87913.1"/>
    </source>
</evidence>
<organism evidence="3 5">
    <name type="scientific">Sparassis crispa</name>
    <dbReference type="NCBI Taxonomy" id="139825"/>
    <lineage>
        <taxon>Eukaryota</taxon>
        <taxon>Fungi</taxon>
        <taxon>Dikarya</taxon>
        <taxon>Basidiomycota</taxon>
        <taxon>Agaricomycotina</taxon>
        <taxon>Agaricomycetes</taxon>
        <taxon>Polyporales</taxon>
        <taxon>Sparassidaceae</taxon>
        <taxon>Sparassis</taxon>
    </lineage>
</organism>
<dbReference type="EMBL" id="BFAD01000010">
    <property type="protein sequence ID" value="GBE87246.1"/>
    <property type="molecule type" value="Genomic_DNA"/>
</dbReference>
<dbReference type="InParanoid" id="A0A401GZQ4"/>
<evidence type="ECO:0000313" key="2">
    <source>
        <dbReference type="EMBL" id="GBE87246.1"/>
    </source>
</evidence>
<comment type="caution">
    <text evidence="3">The sequence shown here is derived from an EMBL/GenBank/DDBJ whole genome shotgun (WGS) entry which is preliminary data.</text>
</comment>
<dbReference type="AlphaFoldDB" id="A0A401GZQ4"/>
<dbReference type="Proteomes" id="UP000287166">
    <property type="component" value="Unassembled WGS sequence"/>
</dbReference>
<accession>A0A401GZQ4</accession>
<dbReference type="EMBL" id="BFAD01000008">
    <property type="protein sequence ID" value="GBE86028.1"/>
    <property type="molecule type" value="Genomic_DNA"/>
</dbReference>
<evidence type="ECO:0000313" key="3">
    <source>
        <dbReference type="EMBL" id="GBE87640.1"/>
    </source>
</evidence>
<reference evidence="3 5" key="1">
    <citation type="journal article" date="2018" name="Sci. Rep.">
        <title>Genome sequence of the cauliflower mushroom Sparassis crispa (Hanabiratake) and its association with beneficial usage.</title>
        <authorList>
            <person name="Kiyama R."/>
            <person name="Furutani Y."/>
            <person name="Kawaguchi K."/>
            <person name="Nakanishi T."/>
        </authorList>
    </citation>
    <scope>NUCLEOTIDE SEQUENCE [LARGE SCALE GENOMIC DNA]</scope>
</reference>
<keyword evidence="5" id="KW-1185">Reference proteome</keyword>
<dbReference type="RefSeq" id="XP_027616941.1">
    <property type="nucleotide sequence ID" value="XM_027761140.1"/>
</dbReference>
<gene>
    <name evidence="1" type="ORF">SCP_0805520</name>
    <name evidence="2" type="ORF">SCP_1004930</name>
    <name evidence="3" type="ORF">SCP_1103170</name>
    <name evidence="4" type="ORF">SCP_1201380</name>
</gene>
<sequence>MFKFQHGVVELRRALASLNTVSSFALSSALLGPANLDWLSQIDLWCCLVCWAPWLALWGRFNPYHGKQQTVPADGSVVQRRARF</sequence>
<dbReference type="EMBL" id="BFAD01000011">
    <property type="protein sequence ID" value="GBE87640.1"/>
    <property type="molecule type" value="Genomic_DNA"/>
</dbReference>
<protein>
    <submittedName>
        <fullName evidence="3">Uncharacterized protein</fullName>
    </submittedName>
</protein>
<proteinExistence type="predicted"/>
<name>A0A401GZQ4_9APHY</name>
<dbReference type="EMBL" id="BFAD01000012">
    <property type="protein sequence ID" value="GBE87913.1"/>
    <property type="molecule type" value="Genomic_DNA"/>
</dbReference>
<dbReference type="GeneID" id="38782945"/>